<sequence length="98" mass="11017">MSAQFATAYATRCHLEEMKKSRLAMLMKVAEVEGHKTTAAQEREARAHPDYIALLDGLRVATEESERLRWGLEVAKLGVGVWQTLNANERAERRAYGA</sequence>
<proteinExistence type="predicted"/>
<gene>
    <name evidence="1" type="ORF">UFOVP1304_7</name>
</gene>
<accession>A0A6J5RIE1</accession>
<organism evidence="1">
    <name type="scientific">uncultured Caudovirales phage</name>
    <dbReference type="NCBI Taxonomy" id="2100421"/>
    <lineage>
        <taxon>Viruses</taxon>
        <taxon>Duplodnaviria</taxon>
        <taxon>Heunggongvirae</taxon>
        <taxon>Uroviricota</taxon>
        <taxon>Caudoviricetes</taxon>
        <taxon>Peduoviridae</taxon>
        <taxon>Maltschvirus</taxon>
        <taxon>Maltschvirus maltsch</taxon>
    </lineage>
</organism>
<protein>
    <submittedName>
        <fullName evidence="1">Uncharacterized protein</fullName>
    </submittedName>
</protein>
<evidence type="ECO:0000313" key="1">
    <source>
        <dbReference type="EMBL" id="CAB4197133.1"/>
    </source>
</evidence>
<name>A0A6J5RIE1_9CAUD</name>
<dbReference type="EMBL" id="LR797253">
    <property type="protein sequence ID" value="CAB4197133.1"/>
    <property type="molecule type" value="Genomic_DNA"/>
</dbReference>
<reference evidence="1" key="1">
    <citation type="submission" date="2020-05" db="EMBL/GenBank/DDBJ databases">
        <authorList>
            <person name="Chiriac C."/>
            <person name="Salcher M."/>
            <person name="Ghai R."/>
            <person name="Kavagutti S V."/>
        </authorList>
    </citation>
    <scope>NUCLEOTIDE SEQUENCE</scope>
</reference>